<evidence type="ECO:0000256" key="4">
    <source>
        <dbReference type="ARBA" id="ARBA00022729"/>
    </source>
</evidence>
<dbReference type="InterPro" id="IPR050525">
    <property type="entry name" value="ECM_Assembly_Org"/>
</dbReference>
<evidence type="ECO:0000256" key="6">
    <source>
        <dbReference type="ARBA" id="ARBA00022889"/>
    </source>
</evidence>
<keyword evidence="7" id="KW-0176">Collagen</keyword>
<comment type="subcellular location">
    <subcellularLocation>
        <location evidence="1">Secreted</location>
        <location evidence="1">Extracellular space</location>
        <location evidence="1">Extracellular matrix</location>
    </subcellularLocation>
</comment>
<evidence type="ECO:0000313" key="9">
    <source>
        <dbReference type="Proteomes" id="UP000515135"/>
    </source>
</evidence>
<evidence type="ECO:0000313" key="10">
    <source>
        <dbReference type="RefSeq" id="XP_019630975.1"/>
    </source>
</evidence>
<keyword evidence="2" id="KW-0964">Secreted</keyword>
<evidence type="ECO:0000256" key="1">
    <source>
        <dbReference type="ARBA" id="ARBA00004498"/>
    </source>
</evidence>
<evidence type="ECO:0000259" key="8">
    <source>
        <dbReference type="PROSITE" id="PS50234"/>
    </source>
</evidence>
<reference evidence="10" key="1">
    <citation type="submission" date="2025-08" db="UniProtKB">
        <authorList>
            <consortium name="RefSeq"/>
        </authorList>
    </citation>
    <scope>IDENTIFICATION</scope>
    <source>
        <tissue evidence="10">Gonad</tissue>
    </source>
</reference>
<dbReference type="Gene3D" id="3.40.50.410">
    <property type="entry name" value="von Willebrand factor, type A domain"/>
    <property type="match status" value="2"/>
</dbReference>
<sequence length="273" mass="28579">MIVLTDGQSGDSVVAASQALAADGVTVFAIGVGNIDQSELLQIANNNPGRVFGLADFNVLARNINLIVSTVCNEPTTQATTIEPTVFPTIEPCNMTPDLFFVLDGSGSVSDADFDKVKQFVKTVSSAFTIGLTETRVGVLQYSDSNALECNLGDHADESSFVSAISTMTYQRGGSTNTGAALEFARQNAAWRPAPTPKIMIVLTDGQSHDSVVAASQALAADGVTVFAIGVGNIDQSELLQIANNNPSHVFGLADFNVLARNINLFVSTVCNG</sequence>
<evidence type="ECO:0000256" key="3">
    <source>
        <dbReference type="ARBA" id="ARBA00022530"/>
    </source>
</evidence>
<dbReference type="FunFam" id="3.40.50.410:FF:000003">
    <property type="entry name" value="Collagen type VI alpha 3 chain"/>
    <property type="match status" value="1"/>
</dbReference>
<organism evidence="9 10">
    <name type="scientific">Branchiostoma belcheri</name>
    <name type="common">Amphioxus</name>
    <dbReference type="NCBI Taxonomy" id="7741"/>
    <lineage>
        <taxon>Eukaryota</taxon>
        <taxon>Metazoa</taxon>
        <taxon>Chordata</taxon>
        <taxon>Cephalochordata</taxon>
        <taxon>Leptocardii</taxon>
        <taxon>Amphioxiformes</taxon>
        <taxon>Branchiostomatidae</taxon>
        <taxon>Branchiostoma</taxon>
    </lineage>
</organism>
<keyword evidence="4" id="KW-0732">Signal</keyword>
<feature type="domain" description="VWFA" evidence="8">
    <location>
        <begin position="1"/>
        <end position="71"/>
    </location>
</feature>
<dbReference type="RefSeq" id="XP_019630975.1">
    <property type="nucleotide sequence ID" value="XM_019775416.1"/>
</dbReference>
<feature type="domain" description="VWFA" evidence="8">
    <location>
        <begin position="98"/>
        <end position="270"/>
    </location>
</feature>
<dbReference type="AlphaFoldDB" id="A0A6P4YNC9"/>
<evidence type="ECO:0000256" key="7">
    <source>
        <dbReference type="ARBA" id="ARBA00023119"/>
    </source>
</evidence>
<keyword evidence="6" id="KW-0130">Cell adhesion</keyword>
<dbReference type="PRINTS" id="PR00453">
    <property type="entry name" value="VWFADOMAIN"/>
</dbReference>
<protein>
    <submittedName>
        <fullName evidence="10">Collagen alpha-1(XII) chain-like isoform X3</fullName>
    </submittedName>
</protein>
<keyword evidence="9" id="KW-1185">Reference proteome</keyword>
<dbReference type="OrthoDB" id="430340at2759"/>
<dbReference type="PANTHER" id="PTHR24020:SF87">
    <property type="entry name" value="COLLAGEN ALPHA-1(VI) CHAIN-LIKE"/>
    <property type="match status" value="1"/>
</dbReference>
<dbReference type="SMART" id="SM00327">
    <property type="entry name" value="VWA"/>
    <property type="match status" value="1"/>
</dbReference>
<dbReference type="PANTHER" id="PTHR24020">
    <property type="entry name" value="COLLAGEN ALPHA"/>
    <property type="match status" value="1"/>
</dbReference>
<dbReference type="Proteomes" id="UP000515135">
    <property type="component" value="Unplaced"/>
</dbReference>
<accession>A0A6P4YNC9</accession>
<dbReference type="GeneID" id="109474920"/>
<dbReference type="CDD" id="cd01450">
    <property type="entry name" value="vWFA_subfamily_ECM"/>
    <property type="match status" value="1"/>
</dbReference>
<name>A0A6P4YNC9_BRABE</name>
<dbReference type="PROSITE" id="PS50234">
    <property type="entry name" value="VWFA"/>
    <property type="match status" value="2"/>
</dbReference>
<dbReference type="GO" id="GO:0005581">
    <property type="term" value="C:collagen trimer"/>
    <property type="evidence" value="ECO:0007669"/>
    <property type="project" value="UniProtKB-KW"/>
</dbReference>
<keyword evidence="3" id="KW-0272">Extracellular matrix</keyword>
<gene>
    <name evidence="10" type="primary">LOC109474920</name>
</gene>
<proteinExistence type="predicted"/>
<evidence type="ECO:0000256" key="2">
    <source>
        <dbReference type="ARBA" id="ARBA00022525"/>
    </source>
</evidence>
<dbReference type="GO" id="GO:0007155">
    <property type="term" value="P:cell adhesion"/>
    <property type="evidence" value="ECO:0007669"/>
    <property type="project" value="UniProtKB-KW"/>
</dbReference>
<keyword evidence="5" id="KW-0677">Repeat</keyword>
<dbReference type="SUPFAM" id="SSF53300">
    <property type="entry name" value="vWA-like"/>
    <property type="match status" value="2"/>
</dbReference>
<dbReference type="InterPro" id="IPR036465">
    <property type="entry name" value="vWFA_dom_sf"/>
</dbReference>
<dbReference type="InterPro" id="IPR002035">
    <property type="entry name" value="VWF_A"/>
</dbReference>
<dbReference type="Pfam" id="PF00092">
    <property type="entry name" value="VWA"/>
    <property type="match status" value="2"/>
</dbReference>
<evidence type="ECO:0000256" key="5">
    <source>
        <dbReference type="ARBA" id="ARBA00022737"/>
    </source>
</evidence>